<dbReference type="GeneID" id="19327536"/>
<gene>
    <name evidence="2" type="ORF">UCRPA7_6838</name>
</gene>
<keyword evidence="3" id="KW-1185">Reference proteome</keyword>
<feature type="compositionally biased region" description="Basic and acidic residues" evidence="1">
    <location>
        <begin position="124"/>
        <end position="152"/>
    </location>
</feature>
<reference evidence="3" key="1">
    <citation type="journal article" date="2013" name="Genome Announc.">
        <title>Draft genome sequence of the ascomycete Phaeoacremonium aleophilum strain UCR-PA7, a causal agent of the esca disease complex in grapevines.</title>
        <authorList>
            <person name="Blanco-Ulate B."/>
            <person name="Rolshausen P."/>
            <person name="Cantu D."/>
        </authorList>
    </citation>
    <scope>NUCLEOTIDE SEQUENCE [LARGE SCALE GENOMIC DNA]</scope>
    <source>
        <strain evidence="3">UCR-PA7</strain>
    </source>
</reference>
<evidence type="ECO:0000313" key="2">
    <source>
        <dbReference type="EMBL" id="EON97685.1"/>
    </source>
</evidence>
<feature type="region of interest" description="Disordered" evidence="1">
    <location>
        <begin position="104"/>
        <end position="152"/>
    </location>
</feature>
<feature type="region of interest" description="Disordered" evidence="1">
    <location>
        <begin position="1"/>
        <end position="32"/>
    </location>
</feature>
<dbReference type="AlphaFoldDB" id="R8BEH4"/>
<accession>R8BEH4</accession>
<name>R8BEH4_PHAM7</name>
<evidence type="ECO:0000256" key="1">
    <source>
        <dbReference type="SAM" id="MobiDB-lite"/>
    </source>
</evidence>
<protein>
    <submittedName>
        <fullName evidence="2">Uncharacterized protein</fullName>
    </submittedName>
</protein>
<dbReference type="eggNOG" id="ENOG502T1ZY">
    <property type="taxonomic scope" value="Eukaryota"/>
</dbReference>
<dbReference type="RefSeq" id="XP_007917565.1">
    <property type="nucleotide sequence ID" value="XM_007919374.1"/>
</dbReference>
<dbReference type="HOGENOM" id="CLU_122516_1_0_1"/>
<organism evidence="2 3">
    <name type="scientific">Phaeoacremonium minimum (strain UCR-PA7)</name>
    <name type="common">Esca disease fungus</name>
    <name type="synonym">Togninia minima</name>
    <dbReference type="NCBI Taxonomy" id="1286976"/>
    <lineage>
        <taxon>Eukaryota</taxon>
        <taxon>Fungi</taxon>
        <taxon>Dikarya</taxon>
        <taxon>Ascomycota</taxon>
        <taxon>Pezizomycotina</taxon>
        <taxon>Sordariomycetes</taxon>
        <taxon>Sordariomycetidae</taxon>
        <taxon>Togniniales</taxon>
        <taxon>Togniniaceae</taxon>
        <taxon>Phaeoacremonium</taxon>
    </lineage>
</organism>
<dbReference type="Proteomes" id="UP000014074">
    <property type="component" value="Unassembled WGS sequence"/>
</dbReference>
<sequence>MARETPKAALDDSNEKPLPEPNNRPGTSGTEALLVTNRRRASEKYQQAQRAERTYKAKKRSAAARANYVEAKTHFKESARHFKAGMSMTLSVVKCVPYMFSEKSAERKRIADEKKRKRAMEKKKKWEEALAKEAADAEGEERKKSEDGEAAN</sequence>
<dbReference type="EMBL" id="KB933264">
    <property type="protein sequence ID" value="EON97685.1"/>
    <property type="molecule type" value="Genomic_DNA"/>
</dbReference>
<evidence type="ECO:0000313" key="3">
    <source>
        <dbReference type="Proteomes" id="UP000014074"/>
    </source>
</evidence>
<dbReference type="KEGG" id="tmn:UCRPA7_6838"/>
<feature type="compositionally biased region" description="Basic and acidic residues" evidence="1">
    <location>
        <begin position="104"/>
        <end position="114"/>
    </location>
</feature>
<proteinExistence type="predicted"/>
<feature type="compositionally biased region" description="Basic and acidic residues" evidence="1">
    <location>
        <begin position="1"/>
        <end position="18"/>
    </location>
</feature>
<dbReference type="OrthoDB" id="4771937at2759"/>